<dbReference type="Proteomes" id="UP001620295">
    <property type="component" value="Unassembled WGS sequence"/>
</dbReference>
<evidence type="ECO:0000313" key="2">
    <source>
        <dbReference type="Proteomes" id="UP001620295"/>
    </source>
</evidence>
<sequence length="203" mass="22288">MGDHFQRIVDVEADEREAGPLAERMVDWLVSEGVITRETSGEGVYSQTADEGYVPGPRWDRAVVGSAETTWQPGPVAVMVGRDYYVGGQGQDEADSASCPRCDATTVIIDYPEEFEADEEVWRPYREAIAAWKETSEAGSVVCSACAAAVPVTEWRFGSGFGSSFDLGALAFDFWGWPPLDDAFLAQFSRRLGHRTVEQTGKF</sequence>
<name>A0ABW8LYB0_9ACTN</name>
<organism evidence="1 2">
    <name type="scientific">Streptomyces milbemycinicus</name>
    <dbReference type="NCBI Taxonomy" id="476552"/>
    <lineage>
        <taxon>Bacteria</taxon>
        <taxon>Bacillati</taxon>
        <taxon>Actinomycetota</taxon>
        <taxon>Actinomycetes</taxon>
        <taxon>Kitasatosporales</taxon>
        <taxon>Streptomycetaceae</taxon>
        <taxon>Streptomyces</taxon>
    </lineage>
</organism>
<protein>
    <submittedName>
        <fullName evidence="1">Uncharacterized protein</fullName>
    </submittedName>
</protein>
<dbReference type="RefSeq" id="WP_358643616.1">
    <property type="nucleotide sequence ID" value="NZ_JBFAEV010000027.1"/>
</dbReference>
<dbReference type="EMBL" id="JBJDQH010000015">
    <property type="protein sequence ID" value="MFK4270921.1"/>
    <property type="molecule type" value="Genomic_DNA"/>
</dbReference>
<proteinExistence type="predicted"/>
<keyword evidence="2" id="KW-1185">Reference proteome</keyword>
<comment type="caution">
    <text evidence="1">The sequence shown here is derived from an EMBL/GenBank/DDBJ whole genome shotgun (WGS) entry which is preliminary data.</text>
</comment>
<evidence type="ECO:0000313" key="1">
    <source>
        <dbReference type="EMBL" id="MFK4270921.1"/>
    </source>
</evidence>
<gene>
    <name evidence="1" type="ORF">ACI2L5_39235</name>
</gene>
<accession>A0ABW8LYB0</accession>
<reference evidence="1 2" key="1">
    <citation type="submission" date="2024-11" db="EMBL/GenBank/DDBJ databases">
        <title>The Natural Products Discovery Center: Release of the First 8490 Sequenced Strains for Exploring Actinobacteria Biosynthetic Diversity.</title>
        <authorList>
            <person name="Kalkreuter E."/>
            <person name="Kautsar S.A."/>
            <person name="Yang D."/>
            <person name="Bader C.D."/>
            <person name="Teijaro C.N."/>
            <person name="Fluegel L."/>
            <person name="Davis C.M."/>
            <person name="Simpson J.R."/>
            <person name="Lauterbach L."/>
            <person name="Steele A.D."/>
            <person name="Gui C."/>
            <person name="Meng S."/>
            <person name="Li G."/>
            <person name="Viehrig K."/>
            <person name="Ye F."/>
            <person name="Su P."/>
            <person name="Kiefer A.F."/>
            <person name="Nichols A."/>
            <person name="Cepeda A.J."/>
            <person name="Yan W."/>
            <person name="Fan B."/>
            <person name="Jiang Y."/>
            <person name="Adhikari A."/>
            <person name="Zheng C.-J."/>
            <person name="Schuster L."/>
            <person name="Cowan T.M."/>
            <person name="Smanski M.J."/>
            <person name="Chevrette M.G."/>
            <person name="De Carvalho L.P.S."/>
            <person name="Shen B."/>
        </authorList>
    </citation>
    <scope>NUCLEOTIDE SEQUENCE [LARGE SCALE GENOMIC DNA]</scope>
    <source>
        <strain evidence="1 2">NPDC020863</strain>
    </source>
</reference>